<evidence type="ECO:0000256" key="1">
    <source>
        <dbReference type="SAM" id="MobiDB-lite"/>
    </source>
</evidence>
<organism evidence="2 4">
    <name type="scientific">Anaerotruncus colihominis</name>
    <dbReference type="NCBI Taxonomy" id="169435"/>
    <lineage>
        <taxon>Bacteria</taxon>
        <taxon>Bacillati</taxon>
        <taxon>Bacillota</taxon>
        <taxon>Clostridia</taxon>
        <taxon>Eubacteriales</taxon>
        <taxon>Oscillospiraceae</taxon>
        <taxon>Anaerotruncus</taxon>
    </lineage>
</organism>
<evidence type="ECO:0000313" key="3">
    <source>
        <dbReference type="EMBL" id="RGE64711.1"/>
    </source>
</evidence>
<dbReference type="EMBL" id="NFKP01000027">
    <property type="protein sequence ID" value="OUP67762.1"/>
    <property type="molecule type" value="Genomic_DNA"/>
</dbReference>
<evidence type="ECO:0000313" key="5">
    <source>
        <dbReference type="Proteomes" id="UP000260828"/>
    </source>
</evidence>
<accession>A0A1Y4MV64</accession>
<dbReference type="EMBL" id="QVME01000015">
    <property type="protein sequence ID" value="RGE64711.1"/>
    <property type="molecule type" value="Genomic_DNA"/>
</dbReference>
<dbReference type="Proteomes" id="UP000260828">
    <property type="component" value="Unassembled WGS sequence"/>
</dbReference>
<sequence>MRRAEGRCRDLFAPGGRQLPPAGKPRIAGRASGAPGGGRPAHGSRAPPGGGQSAHGLRAPAEAFFQKGWSRGVNRY</sequence>
<comment type="caution">
    <text evidence="2">The sequence shown here is derived from an EMBL/GenBank/DDBJ whole genome shotgun (WGS) entry which is preliminary data.</text>
</comment>
<protein>
    <submittedName>
        <fullName evidence="2">Uncharacterized protein</fullName>
    </submittedName>
</protein>
<reference evidence="2" key="2">
    <citation type="journal article" date="2018" name="BMC Genomics">
        <title>Whole genome sequencing and function prediction of 133 gut anaerobes isolated from chicken caecum in pure cultures.</title>
        <authorList>
            <person name="Medvecky M."/>
            <person name="Cejkova D."/>
            <person name="Polansky O."/>
            <person name="Karasova D."/>
            <person name="Kubasova T."/>
            <person name="Cizek A."/>
            <person name="Rychlik I."/>
        </authorList>
    </citation>
    <scope>NUCLEOTIDE SEQUENCE</scope>
    <source>
        <strain evidence="2">An175</strain>
    </source>
</reference>
<reference evidence="4" key="1">
    <citation type="submission" date="2017-04" db="EMBL/GenBank/DDBJ databases">
        <title>Function of individual gut microbiota members based on whole genome sequencing of pure cultures obtained from chicken caecum.</title>
        <authorList>
            <person name="Medvecky M."/>
            <person name="Cejkova D."/>
            <person name="Polansky O."/>
            <person name="Karasova D."/>
            <person name="Kubasova T."/>
            <person name="Cizek A."/>
            <person name="Rychlik I."/>
        </authorList>
    </citation>
    <scope>NUCLEOTIDE SEQUENCE [LARGE SCALE GENOMIC DNA]</scope>
    <source>
        <strain evidence="4">An175</strain>
    </source>
</reference>
<feature type="region of interest" description="Disordered" evidence="1">
    <location>
        <begin position="1"/>
        <end position="62"/>
    </location>
</feature>
<evidence type="ECO:0000313" key="4">
    <source>
        <dbReference type="Proteomes" id="UP000196386"/>
    </source>
</evidence>
<name>A0A1Y4MV64_9FIRM</name>
<dbReference type="Proteomes" id="UP000196386">
    <property type="component" value="Unassembled WGS sequence"/>
</dbReference>
<proteinExistence type="predicted"/>
<gene>
    <name evidence="2" type="ORF">B5F11_16865</name>
    <name evidence="3" type="ORF">DXC40_17690</name>
</gene>
<evidence type="ECO:0000313" key="2">
    <source>
        <dbReference type="EMBL" id="OUP67762.1"/>
    </source>
</evidence>
<dbReference type="AlphaFoldDB" id="A0A1Y4MV64"/>
<reference evidence="3 5" key="3">
    <citation type="submission" date="2018-08" db="EMBL/GenBank/DDBJ databases">
        <title>A genome reference for cultivated species of the human gut microbiota.</title>
        <authorList>
            <person name="Zou Y."/>
            <person name="Xue W."/>
            <person name="Luo G."/>
        </authorList>
    </citation>
    <scope>NUCLEOTIDE SEQUENCE [LARGE SCALE GENOMIC DNA]</scope>
    <source>
        <strain evidence="3 5">TF05-12AC</strain>
    </source>
</reference>
<feature type="compositionally biased region" description="Basic and acidic residues" evidence="1">
    <location>
        <begin position="1"/>
        <end position="10"/>
    </location>
</feature>